<keyword evidence="2" id="KW-1185">Reference proteome</keyword>
<gene>
    <name evidence="1" type="ORF">QFC19_008135</name>
</gene>
<evidence type="ECO:0000313" key="1">
    <source>
        <dbReference type="EMBL" id="KAJ9093903.1"/>
    </source>
</evidence>
<comment type="caution">
    <text evidence="1">The sequence shown here is derived from an EMBL/GenBank/DDBJ whole genome shotgun (WGS) entry which is preliminary data.</text>
</comment>
<proteinExistence type="predicted"/>
<protein>
    <submittedName>
        <fullName evidence="1">Uncharacterized protein</fullName>
    </submittedName>
</protein>
<dbReference type="EMBL" id="JASBWR010000117">
    <property type="protein sequence ID" value="KAJ9093903.1"/>
    <property type="molecule type" value="Genomic_DNA"/>
</dbReference>
<organism evidence="1 2">
    <name type="scientific">Naganishia cerealis</name>
    <dbReference type="NCBI Taxonomy" id="610337"/>
    <lineage>
        <taxon>Eukaryota</taxon>
        <taxon>Fungi</taxon>
        <taxon>Dikarya</taxon>
        <taxon>Basidiomycota</taxon>
        <taxon>Agaricomycotina</taxon>
        <taxon>Tremellomycetes</taxon>
        <taxon>Filobasidiales</taxon>
        <taxon>Filobasidiaceae</taxon>
        <taxon>Naganishia</taxon>
    </lineage>
</organism>
<dbReference type="Proteomes" id="UP001241377">
    <property type="component" value="Unassembled WGS sequence"/>
</dbReference>
<accession>A0ACC2V457</accession>
<name>A0ACC2V457_9TREE</name>
<evidence type="ECO:0000313" key="2">
    <source>
        <dbReference type="Proteomes" id="UP001241377"/>
    </source>
</evidence>
<sequence>MSARASVDRRDAEDDELLEEEMDALPGADPSNGSRTGANASGYASFCLILLILNHNALKFALLLFSITYKTPYHLPTSERLRGVANRIMFSRYYIIFYLAMTGLSLGTVILSLMQGTACNFGDWERSFGGKLPVAKIVIMRNSYSSRYRSGHSIFHPPRPIDLSQARSAAFDLDLNLDDDEALAAHHMRTGTSTGGYQELASTAPQAGIGAGKAGRAFFDVAEEVEEGTAGARTQGVFGNGKGQIGYEAGREGLTENEEEQWDRLT</sequence>
<reference evidence="1" key="1">
    <citation type="submission" date="2023-04" db="EMBL/GenBank/DDBJ databases">
        <title>Draft Genome sequencing of Naganishia species isolated from polar environments using Oxford Nanopore Technology.</title>
        <authorList>
            <person name="Leo P."/>
            <person name="Venkateswaran K."/>
        </authorList>
    </citation>
    <scope>NUCLEOTIDE SEQUENCE</scope>
    <source>
        <strain evidence="1">MNA-CCFEE 5261</strain>
    </source>
</reference>